<name>A0ABT1PIV5_9ACTN</name>
<dbReference type="Proteomes" id="UP001206206">
    <property type="component" value="Unassembled WGS sequence"/>
</dbReference>
<proteinExistence type="predicted"/>
<dbReference type="SUPFAM" id="SSF55811">
    <property type="entry name" value="Nudix"/>
    <property type="match status" value="1"/>
</dbReference>
<organism evidence="1 2">
    <name type="scientific">Streptantibioticus rubrisoli</name>
    <dbReference type="NCBI Taxonomy" id="1387313"/>
    <lineage>
        <taxon>Bacteria</taxon>
        <taxon>Bacillati</taxon>
        <taxon>Actinomycetota</taxon>
        <taxon>Actinomycetes</taxon>
        <taxon>Kitasatosporales</taxon>
        <taxon>Streptomycetaceae</taxon>
        <taxon>Streptantibioticus</taxon>
    </lineage>
</organism>
<reference evidence="1 2" key="1">
    <citation type="submission" date="2022-06" db="EMBL/GenBank/DDBJ databases">
        <title>Draft genome sequence of type strain Streptomyces rubrisoli DSM 42083.</title>
        <authorList>
            <person name="Duangmal K."/>
            <person name="Klaysubun C."/>
        </authorList>
    </citation>
    <scope>NUCLEOTIDE SEQUENCE [LARGE SCALE GENOMIC DNA]</scope>
    <source>
        <strain evidence="1 2">DSM 42083</strain>
    </source>
</reference>
<evidence type="ECO:0000313" key="1">
    <source>
        <dbReference type="EMBL" id="MCQ4045289.1"/>
    </source>
</evidence>
<comment type="caution">
    <text evidence="1">The sequence shown here is derived from an EMBL/GenBank/DDBJ whole genome shotgun (WGS) entry which is preliminary data.</text>
</comment>
<protein>
    <recommendedName>
        <fullName evidence="3">Nudix hydrolase domain-containing protein</fullName>
    </recommendedName>
</protein>
<accession>A0ABT1PIV5</accession>
<gene>
    <name evidence="1" type="ORF">NON19_25475</name>
</gene>
<evidence type="ECO:0008006" key="3">
    <source>
        <dbReference type="Google" id="ProtNLM"/>
    </source>
</evidence>
<dbReference type="InterPro" id="IPR015797">
    <property type="entry name" value="NUDIX_hydrolase-like_dom_sf"/>
</dbReference>
<evidence type="ECO:0000313" key="2">
    <source>
        <dbReference type="Proteomes" id="UP001206206"/>
    </source>
</evidence>
<sequence>MIGRDHIALAIGTGTAPAETDWLSSGEVAGVRHPRPRLGCLALMLDQFANVLLVRPVSASDGEWCLPEHTARAVEEPRGALKRAVHADLGLTVPIGRTLLMDYVPANPHGYGP</sequence>
<dbReference type="EMBL" id="JANFNH010000040">
    <property type="protein sequence ID" value="MCQ4045289.1"/>
    <property type="molecule type" value="Genomic_DNA"/>
</dbReference>
<keyword evidence="2" id="KW-1185">Reference proteome</keyword>